<dbReference type="CDD" id="cd04278">
    <property type="entry name" value="ZnMc_MMP"/>
    <property type="match status" value="1"/>
</dbReference>
<keyword evidence="8" id="KW-0482">Metalloprotease</keyword>
<dbReference type="InterPro" id="IPR024079">
    <property type="entry name" value="MetalloPept_cat_dom_sf"/>
</dbReference>
<gene>
    <name evidence="12" type="primary">LOC100203699</name>
</gene>
<dbReference type="Pfam" id="PF00413">
    <property type="entry name" value="Peptidase_M10"/>
    <property type="match status" value="1"/>
</dbReference>
<keyword evidence="4" id="KW-0479">Metal-binding</keyword>
<evidence type="ECO:0000313" key="12">
    <source>
        <dbReference type="RefSeq" id="XP_065655853.1"/>
    </source>
</evidence>
<dbReference type="InterPro" id="IPR002477">
    <property type="entry name" value="Peptidoglycan-bd-like"/>
</dbReference>
<evidence type="ECO:0000256" key="3">
    <source>
        <dbReference type="ARBA" id="ARBA00022670"/>
    </source>
</evidence>
<evidence type="ECO:0000256" key="5">
    <source>
        <dbReference type="ARBA" id="ARBA00022729"/>
    </source>
</evidence>
<dbReference type="GeneID" id="100203699"/>
<keyword evidence="3" id="KW-0645">Protease</keyword>
<sequence>MTFLMLTLLGFLTLCDALDDPVDFLKRYGYLQTGYSNPNSLSEAIKKMQKFANLPETGVLDKPTLNLMSTPRCGISDHDHSGYSSSKWSKNKLTYKIINHTPDLGLAETARIIQEAFNKWAQVTPLTFTRAQGTTDLVIDFANLRHSSCSWDFDGPGGVLAHAFYPPDGRAHFDDDEHFTDKKPTGTNLLWVAAHEFGHAIGLTHSSVQGSLMFPYYQGYQDPFVLHENDISRIQQLYGGRGGATVPPPKTTLSPVCTNFYGDEYCKGIAYGCAYDHWKDFMSTNCYKTCFCKNLKKLKVI</sequence>
<organism evidence="11 12">
    <name type="scientific">Hydra vulgaris</name>
    <name type="common">Hydra</name>
    <name type="synonym">Hydra attenuata</name>
    <dbReference type="NCBI Taxonomy" id="6087"/>
    <lineage>
        <taxon>Eukaryota</taxon>
        <taxon>Metazoa</taxon>
        <taxon>Cnidaria</taxon>
        <taxon>Hydrozoa</taxon>
        <taxon>Hydroidolina</taxon>
        <taxon>Anthoathecata</taxon>
        <taxon>Aplanulata</taxon>
        <taxon>Hydridae</taxon>
        <taxon>Hydra</taxon>
    </lineage>
</organism>
<evidence type="ECO:0000256" key="9">
    <source>
        <dbReference type="SAM" id="SignalP"/>
    </source>
</evidence>
<evidence type="ECO:0000256" key="1">
    <source>
        <dbReference type="ARBA" id="ARBA00001947"/>
    </source>
</evidence>
<feature type="signal peptide" evidence="9">
    <location>
        <begin position="1"/>
        <end position="17"/>
    </location>
</feature>
<dbReference type="InterPro" id="IPR033739">
    <property type="entry name" value="M10A_MMP"/>
</dbReference>
<keyword evidence="11" id="KW-1185">Reference proteome</keyword>
<dbReference type="PANTHER" id="PTHR10201:SF291">
    <property type="entry name" value="MATRIX METALLOPROTEINASE 1, ISOFORM C-RELATED"/>
    <property type="match status" value="1"/>
</dbReference>
<dbReference type="InterPro" id="IPR006026">
    <property type="entry name" value="Peptidase_Metallo"/>
</dbReference>
<evidence type="ECO:0000313" key="11">
    <source>
        <dbReference type="Proteomes" id="UP001652625"/>
    </source>
</evidence>
<dbReference type="PRINTS" id="PR00138">
    <property type="entry name" value="MATRIXIN"/>
</dbReference>
<evidence type="ECO:0000256" key="6">
    <source>
        <dbReference type="ARBA" id="ARBA00022801"/>
    </source>
</evidence>
<keyword evidence="5 9" id="KW-0732">Signal</keyword>
<keyword evidence="6" id="KW-0378">Hydrolase</keyword>
<protein>
    <submittedName>
        <fullName evidence="12">Matrilysin isoform X2</fullName>
    </submittedName>
</protein>
<dbReference type="PANTHER" id="PTHR10201">
    <property type="entry name" value="MATRIX METALLOPROTEINASE"/>
    <property type="match status" value="1"/>
</dbReference>
<dbReference type="Gene3D" id="3.40.390.10">
    <property type="entry name" value="Collagenase (Catalytic Domain)"/>
    <property type="match status" value="1"/>
</dbReference>
<dbReference type="SUPFAM" id="SSF55486">
    <property type="entry name" value="Metalloproteases ('zincins'), catalytic domain"/>
    <property type="match status" value="1"/>
</dbReference>
<evidence type="ECO:0000256" key="2">
    <source>
        <dbReference type="ARBA" id="ARBA00010370"/>
    </source>
</evidence>
<comment type="similarity">
    <text evidence="2">Belongs to the peptidase M10A family.</text>
</comment>
<proteinExistence type="inferred from homology"/>
<comment type="cofactor">
    <cofactor evidence="1">
        <name>Zn(2+)</name>
        <dbReference type="ChEBI" id="CHEBI:29105"/>
    </cofactor>
</comment>
<dbReference type="Pfam" id="PF01471">
    <property type="entry name" value="PG_binding_1"/>
    <property type="match status" value="1"/>
</dbReference>
<evidence type="ECO:0000256" key="8">
    <source>
        <dbReference type="ARBA" id="ARBA00023049"/>
    </source>
</evidence>
<dbReference type="RefSeq" id="XP_065655853.1">
    <property type="nucleotide sequence ID" value="XM_065799781.1"/>
</dbReference>
<dbReference type="InterPro" id="IPR036365">
    <property type="entry name" value="PGBD-like_sf"/>
</dbReference>
<name>A0ABM4C2S1_HYDVU</name>
<keyword evidence="7" id="KW-0862">Zinc</keyword>
<dbReference type="SUPFAM" id="SSF47090">
    <property type="entry name" value="PGBD-like"/>
    <property type="match status" value="1"/>
</dbReference>
<dbReference type="InterPro" id="IPR001818">
    <property type="entry name" value="Pept_M10_metallopeptidase"/>
</dbReference>
<evidence type="ECO:0000259" key="10">
    <source>
        <dbReference type="SMART" id="SM00235"/>
    </source>
</evidence>
<evidence type="ECO:0000256" key="7">
    <source>
        <dbReference type="ARBA" id="ARBA00022833"/>
    </source>
</evidence>
<dbReference type="InterPro" id="IPR021190">
    <property type="entry name" value="Pept_M10A"/>
</dbReference>
<accession>A0ABM4C2S1</accession>
<reference evidence="12" key="1">
    <citation type="submission" date="2025-08" db="UniProtKB">
        <authorList>
            <consortium name="RefSeq"/>
        </authorList>
    </citation>
    <scope>IDENTIFICATION</scope>
</reference>
<feature type="chain" id="PRO_5045433383" evidence="9">
    <location>
        <begin position="18"/>
        <end position="301"/>
    </location>
</feature>
<dbReference type="Proteomes" id="UP001652625">
    <property type="component" value="Chromosome 06"/>
</dbReference>
<feature type="domain" description="Peptidase metallopeptidase" evidence="10">
    <location>
        <begin position="84"/>
        <end position="240"/>
    </location>
</feature>
<evidence type="ECO:0000256" key="4">
    <source>
        <dbReference type="ARBA" id="ARBA00022723"/>
    </source>
</evidence>
<dbReference type="SMART" id="SM00235">
    <property type="entry name" value="ZnMc"/>
    <property type="match status" value="1"/>
</dbReference>